<dbReference type="RefSeq" id="WP_387896028.1">
    <property type="nucleotide sequence ID" value="NZ_JBIAPK010000004.1"/>
</dbReference>
<dbReference type="EMBL" id="JBIAPK010000004">
    <property type="protein sequence ID" value="MFF3340366.1"/>
    <property type="molecule type" value="Genomic_DNA"/>
</dbReference>
<protein>
    <submittedName>
        <fullName evidence="1">Uncharacterized protein</fullName>
    </submittedName>
</protein>
<evidence type="ECO:0000313" key="1">
    <source>
        <dbReference type="EMBL" id="MFF3340366.1"/>
    </source>
</evidence>
<accession>A0ABW6RFQ6</accession>
<sequence length="120" mass="12717">MSFSAEFLLAKSPDELDLVLGEVLLADGFGAKDPSDSEKRAAARRWFQANLAGFRALICGNTAVKLALSSDNRDRNSLLSALIDVLGSQYGMTVPVTALSAQIVHYGVDKLCPSLGSATE</sequence>
<organism evidence="1 2">
    <name type="scientific">Streptomyces flavidovirens</name>
    <dbReference type="NCBI Taxonomy" id="67298"/>
    <lineage>
        <taxon>Bacteria</taxon>
        <taxon>Bacillati</taxon>
        <taxon>Actinomycetota</taxon>
        <taxon>Actinomycetes</taxon>
        <taxon>Kitasatosporales</taxon>
        <taxon>Streptomycetaceae</taxon>
        <taxon>Streptomyces</taxon>
    </lineage>
</organism>
<keyword evidence="2" id="KW-1185">Reference proteome</keyword>
<dbReference type="Proteomes" id="UP001601976">
    <property type="component" value="Unassembled WGS sequence"/>
</dbReference>
<proteinExistence type="predicted"/>
<name>A0ABW6RFQ6_9ACTN</name>
<evidence type="ECO:0000313" key="2">
    <source>
        <dbReference type="Proteomes" id="UP001601976"/>
    </source>
</evidence>
<reference evidence="1 2" key="1">
    <citation type="submission" date="2024-10" db="EMBL/GenBank/DDBJ databases">
        <title>The Natural Products Discovery Center: Release of the First 8490 Sequenced Strains for Exploring Actinobacteria Biosynthetic Diversity.</title>
        <authorList>
            <person name="Kalkreuter E."/>
            <person name="Kautsar S.A."/>
            <person name="Yang D."/>
            <person name="Bader C.D."/>
            <person name="Teijaro C.N."/>
            <person name="Fluegel L."/>
            <person name="Davis C.M."/>
            <person name="Simpson J.R."/>
            <person name="Lauterbach L."/>
            <person name="Steele A.D."/>
            <person name="Gui C."/>
            <person name="Meng S."/>
            <person name="Li G."/>
            <person name="Viehrig K."/>
            <person name="Ye F."/>
            <person name="Su P."/>
            <person name="Kiefer A.F."/>
            <person name="Nichols A."/>
            <person name="Cepeda A.J."/>
            <person name="Yan W."/>
            <person name="Fan B."/>
            <person name="Jiang Y."/>
            <person name="Adhikari A."/>
            <person name="Zheng C.-J."/>
            <person name="Schuster L."/>
            <person name="Cowan T.M."/>
            <person name="Smanski M.J."/>
            <person name="Chevrette M.G."/>
            <person name="De Carvalho L.P.S."/>
            <person name="Shen B."/>
        </authorList>
    </citation>
    <scope>NUCLEOTIDE SEQUENCE [LARGE SCALE GENOMIC DNA]</scope>
    <source>
        <strain evidence="1 2">NPDC003029</strain>
    </source>
</reference>
<comment type="caution">
    <text evidence="1">The sequence shown here is derived from an EMBL/GenBank/DDBJ whole genome shotgun (WGS) entry which is preliminary data.</text>
</comment>
<gene>
    <name evidence="1" type="ORF">ACFYWW_16760</name>
</gene>